<dbReference type="RefSeq" id="WP_109680152.1">
    <property type="nucleotide sequence ID" value="NZ_CP086615.1"/>
</dbReference>
<proteinExistence type="predicted"/>
<sequence>MTAAPSLAGFADPVDDAQRSFRALLDALARPGSRRRPVAPQEHPTMLPPAMAALALTLADAATPVWLAPSLAGAAEYLRFHCGCPLSADPRGAAIALAGAAEAPPLVDLGASDERYPETDTTLVLAVDSVTDGPVLYLEGPGIQGRGQLRCRGLPAGFVSAWQAMHARYPLGSDVFLVAGGEVVGLPRSLRISEEEACTSP</sequence>
<keyword evidence="2" id="KW-1185">Reference proteome</keyword>
<dbReference type="Pfam" id="PF05845">
    <property type="entry name" value="PhnH"/>
    <property type="match status" value="1"/>
</dbReference>
<name>A0A2U2MWG3_9GAMM</name>
<gene>
    <name evidence="1" type="primary">phnH</name>
    <name evidence="1" type="ORF">DEM34_17660</name>
</gene>
<dbReference type="PIRSF" id="PIRSF020680">
    <property type="entry name" value="PhnH"/>
    <property type="match status" value="1"/>
</dbReference>
<dbReference type="SUPFAM" id="SSF159709">
    <property type="entry name" value="PhnH-like"/>
    <property type="match status" value="1"/>
</dbReference>
<dbReference type="AlphaFoldDB" id="A0A2U2MWG3"/>
<keyword evidence="1" id="KW-0456">Lyase</keyword>
<protein>
    <submittedName>
        <fullName evidence="1">Phosphonate C-P lyase system protein PhnH</fullName>
    </submittedName>
</protein>
<dbReference type="Gene3D" id="3.40.50.11310">
    <property type="entry name" value="Bacterial phosphonate metabolism protein PhnH"/>
    <property type="match status" value="1"/>
</dbReference>
<reference evidence="1 2" key="1">
    <citation type="submission" date="2018-05" db="EMBL/GenBank/DDBJ databases">
        <title>Spiribacter halobius sp. nov., a moderately halophilic bacterium isolated from marine solar saltern.</title>
        <authorList>
            <person name="Zheng W.-S."/>
            <person name="Lu D.-C."/>
            <person name="Du Z.-J."/>
        </authorList>
    </citation>
    <scope>NUCLEOTIDE SEQUENCE [LARGE SCALE GENOMIC DNA]</scope>
    <source>
        <strain evidence="1 2">E85</strain>
    </source>
</reference>
<dbReference type="InterPro" id="IPR008772">
    <property type="entry name" value="Phosphonate_metab_PhnH"/>
</dbReference>
<evidence type="ECO:0000313" key="1">
    <source>
        <dbReference type="EMBL" id="PWG61208.1"/>
    </source>
</evidence>
<evidence type="ECO:0000313" key="2">
    <source>
        <dbReference type="Proteomes" id="UP000245474"/>
    </source>
</evidence>
<dbReference type="NCBIfam" id="TIGR03292">
    <property type="entry name" value="PhnH_redo"/>
    <property type="match status" value="1"/>
</dbReference>
<comment type="caution">
    <text evidence="1">The sequence shown here is derived from an EMBL/GenBank/DDBJ whole genome shotgun (WGS) entry which is preliminary data.</text>
</comment>
<dbReference type="EMBL" id="QFFI01000044">
    <property type="protein sequence ID" value="PWG61208.1"/>
    <property type="molecule type" value="Genomic_DNA"/>
</dbReference>
<dbReference type="InterPro" id="IPR038058">
    <property type="entry name" value="PhnH-like_sp"/>
</dbReference>
<dbReference type="Proteomes" id="UP000245474">
    <property type="component" value="Unassembled WGS sequence"/>
</dbReference>
<accession>A0A2U2MWG3</accession>
<dbReference type="OrthoDB" id="9814509at2"/>
<dbReference type="GO" id="GO:0016829">
    <property type="term" value="F:lyase activity"/>
    <property type="evidence" value="ECO:0007669"/>
    <property type="project" value="UniProtKB-KW"/>
</dbReference>
<dbReference type="GO" id="GO:0019634">
    <property type="term" value="P:organic phosphonate metabolic process"/>
    <property type="evidence" value="ECO:0007669"/>
    <property type="project" value="InterPro"/>
</dbReference>
<organism evidence="1 2">
    <name type="scientific">Sediminicurvatus halobius</name>
    <dbReference type="NCBI Taxonomy" id="2182432"/>
    <lineage>
        <taxon>Bacteria</taxon>
        <taxon>Pseudomonadati</taxon>
        <taxon>Pseudomonadota</taxon>
        <taxon>Gammaproteobacteria</taxon>
        <taxon>Chromatiales</taxon>
        <taxon>Ectothiorhodospiraceae</taxon>
        <taxon>Sediminicurvatus</taxon>
    </lineage>
</organism>